<dbReference type="Pfam" id="PF14904">
    <property type="entry name" value="FAM86"/>
    <property type="match status" value="1"/>
</dbReference>
<organism evidence="5 6">
    <name type="scientific">Nesidiocoris tenuis</name>
    <dbReference type="NCBI Taxonomy" id="355587"/>
    <lineage>
        <taxon>Eukaryota</taxon>
        <taxon>Metazoa</taxon>
        <taxon>Ecdysozoa</taxon>
        <taxon>Arthropoda</taxon>
        <taxon>Hexapoda</taxon>
        <taxon>Insecta</taxon>
        <taxon>Pterygota</taxon>
        <taxon>Neoptera</taxon>
        <taxon>Paraneoptera</taxon>
        <taxon>Hemiptera</taxon>
        <taxon>Heteroptera</taxon>
        <taxon>Panheteroptera</taxon>
        <taxon>Cimicomorpha</taxon>
        <taxon>Miridae</taxon>
        <taxon>Dicyphina</taxon>
        <taxon>Nesidiocoris</taxon>
    </lineage>
</organism>
<evidence type="ECO:0000256" key="2">
    <source>
        <dbReference type="ARBA" id="ARBA00022679"/>
    </source>
</evidence>
<proteinExistence type="inferred from homology"/>
<dbReference type="SUPFAM" id="SSF53335">
    <property type="entry name" value="S-adenosyl-L-methionine-dependent methyltransferases"/>
    <property type="match status" value="1"/>
</dbReference>
<feature type="compositionally biased region" description="Acidic residues" evidence="3">
    <location>
        <begin position="303"/>
        <end position="313"/>
    </location>
</feature>
<evidence type="ECO:0000256" key="1">
    <source>
        <dbReference type="ARBA" id="ARBA00005511"/>
    </source>
</evidence>
<sequence length="344" mass="39060">MVCSSDSCALLLDFQHKFCTVAELKCFSWEDLIDHLVDLDDLSCKDHIDKLLSSTVDHPIVRKYPLKPTFRKGFLKQFLNSVEERGLTHDSAYERLVSLLAEPDTDRELHYRHFPIKNRFITIQESRNFLAHGTTGLHAWQAGIALANWGIRNKEHFHFKRVFELGSGLGLTGLALIFSDTPPLSYTFSDCHPDVLQLLKKNIILNSTSDGEDVPKRVNKTNVQVLDFDWSEEGGPRLSKLFQPDLIIAADVVYDFDSIPQLCTTIKTLITTTKAYSLVACTVRNEETLDNFLESLGGSGLEVSEDEEEDEEERDPKGKDTFWHSKELPVKIFKITLVSENSII</sequence>
<feature type="domain" description="FAM86 N-terminal" evidence="4">
    <location>
        <begin position="10"/>
        <end position="87"/>
    </location>
</feature>
<name>A0ABN7B0K9_9HEMI</name>
<dbReference type="InterPro" id="IPR029063">
    <property type="entry name" value="SAM-dependent_MTases_sf"/>
</dbReference>
<protein>
    <submittedName>
        <fullName evidence="5">Methyltransferase</fullName>
    </submittedName>
</protein>
<keyword evidence="5" id="KW-0489">Methyltransferase</keyword>
<dbReference type="Pfam" id="PF10294">
    <property type="entry name" value="Methyltransf_16"/>
    <property type="match status" value="1"/>
</dbReference>
<evidence type="ECO:0000259" key="4">
    <source>
        <dbReference type="Pfam" id="PF14904"/>
    </source>
</evidence>
<dbReference type="EMBL" id="AP028916">
    <property type="protein sequence ID" value="BES97172.1"/>
    <property type="molecule type" value="Genomic_DNA"/>
</dbReference>
<evidence type="ECO:0000313" key="6">
    <source>
        <dbReference type="Proteomes" id="UP001307889"/>
    </source>
</evidence>
<dbReference type="InterPro" id="IPR019410">
    <property type="entry name" value="Methyltransf_16"/>
</dbReference>
<accession>A0ABN7B0K9</accession>
<dbReference type="PANTHER" id="PTHR14614">
    <property type="entry name" value="HEPATOCELLULAR CARCINOMA-ASSOCIATED ANTIGEN"/>
    <property type="match status" value="1"/>
</dbReference>
<reference evidence="5 6" key="1">
    <citation type="submission" date="2023-09" db="EMBL/GenBank/DDBJ databases">
        <title>Nesidiocoris tenuis whole genome shotgun sequence.</title>
        <authorList>
            <person name="Shibata T."/>
            <person name="Shimoda M."/>
            <person name="Kobayashi T."/>
            <person name="Uehara T."/>
        </authorList>
    </citation>
    <scope>NUCLEOTIDE SEQUENCE [LARGE SCALE GENOMIC DNA]</scope>
    <source>
        <strain evidence="5 6">Japan</strain>
    </source>
</reference>
<keyword evidence="6" id="KW-1185">Reference proteome</keyword>
<comment type="similarity">
    <text evidence="1">Belongs to the class I-like SAM-binding methyltransferase superfamily. EEF2KMT family.</text>
</comment>
<feature type="region of interest" description="Disordered" evidence="3">
    <location>
        <begin position="300"/>
        <end position="321"/>
    </location>
</feature>
<evidence type="ECO:0000256" key="3">
    <source>
        <dbReference type="SAM" id="MobiDB-lite"/>
    </source>
</evidence>
<dbReference type="InterPro" id="IPR029426">
    <property type="entry name" value="FAM86_N"/>
</dbReference>
<keyword evidence="2" id="KW-0808">Transferase</keyword>
<dbReference type="Proteomes" id="UP001307889">
    <property type="component" value="Chromosome 8"/>
</dbReference>
<dbReference type="Gene3D" id="3.40.50.150">
    <property type="entry name" value="Vaccinia Virus protein VP39"/>
    <property type="match status" value="1"/>
</dbReference>
<dbReference type="GO" id="GO:0008168">
    <property type="term" value="F:methyltransferase activity"/>
    <property type="evidence" value="ECO:0007669"/>
    <property type="project" value="UniProtKB-KW"/>
</dbReference>
<evidence type="ECO:0000313" key="5">
    <source>
        <dbReference type="EMBL" id="BES97172.1"/>
    </source>
</evidence>
<dbReference type="GO" id="GO:0032259">
    <property type="term" value="P:methylation"/>
    <property type="evidence" value="ECO:0007669"/>
    <property type="project" value="UniProtKB-KW"/>
</dbReference>
<dbReference type="PANTHER" id="PTHR14614:SF130">
    <property type="entry name" value="PROTEIN-LYSINE N-METHYLTRANSFERASE EEF2KMT"/>
    <property type="match status" value="1"/>
</dbReference>
<gene>
    <name evidence="5" type="ORF">NTJ_09987</name>
</gene>